<dbReference type="Proteomes" id="UP000041254">
    <property type="component" value="Unassembled WGS sequence"/>
</dbReference>
<dbReference type="PANTHER" id="PTHR20921:SF0">
    <property type="entry name" value="TRANSMEMBRANE PROTEIN 222"/>
    <property type="match status" value="1"/>
</dbReference>
<feature type="transmembrane region" description="Helical" evidence="2">
    <location>
        <begin position="211"/>
        <end position="230"/>
    </location>
</feature>
<accession>A0A0G4GLI3</accession>
<dbReference type="AlphaFoldDB" id="A0A0G4GLI3"/>
<dbReference type="PhylomeDB" id="A0A0G4GLI3"/>
<protein>
    <recommendedName>
        <fullName evidence="5">Transmembrane protein 222</fullName>
    </recommendedName>
</protein>
<feature type="region of interest" description="Disordered" evidence="1">
    <location>
        <begin position="1"/>
        <end position="39"/>
    </location>
</feature>
<dbReference type="OrthoDB" id="267284at2759"/>
<dbReference type="InterPro" id="IPR008496">
    <property type="entry name" value="TMEM222/RTE1"/>
</dbReference>
<reference evidence="3 4" key="1">
    <citation type="submission" date="2014-11" db="EMBL/GenBank/DDBJ databases">
        <authorList>
            <person name="Zhu J."/>
            <person name="Qi W."/>
            <person name="Song R."/>
        </authorList>
    </citation>
    <scope>NUCLEOTIDE SEQUENCE [LARGE SCALE GENOMIC DNA]</scope>
</reference>
<evidence type="ECO:0000313" key="4">
    <source>
        <dbReference type="Proteomes" id="UP000041254"/>
    </source>
</evidence>
<keyword evidence="2" id="KW-0472">Membrane</keyword>
<dbReference type="Pfam" id="PF05608">
    <property type="entry name" value="RTE1"/>
    <property type="match status" value="2"/>
</dbReference>
<sequence length="245" mass="27757">MRGKGMAALPSPLGRSQSALPHHHQQHPSHDTHTSRPPVMFGMKEVPVRIYEGEFTPTPRRTRSLGEEGEIVHDRDRDRYPFCLIWTPIPLLTYFVPIIGHAGICASDGACHDFAGPYHIGIDAMAFGRPTKYLQLKPQDALLDWDEAVHGSDCKFGKEMHNLACNNCHHHIAKALNDMKYRGSSNWTQFHIFAWFLVYGKYTSVEGAVKTWLPFLVIVTIIILFTFVFGPTNTHHVHTNVSPFF</sequence>
<name>A0A0G4GLI3_VITBC</name>
<dbReference type="OMA" id="GKMKQFH"/>
<dbReference type="VEuPathDB" id="CryptoDB:Vbra_18260"/>
<dbReference type="EMBL" id="CDMY01000708">
    <property type="protein sequence ID" value="CEM30996.1"/>
    <property type="molecule type" value="Genomic_DNA"/>
</dbReference>
<dbReference type="InParanoid" id="A0A0G4GLI3"/>
<evidence type="ECO:0000256" key="2">
    <source>
        <dbReference type="SAM" id="Phobius"/>
    </source>
</evidence>
<evidence type="ECO:0000256" key="1">
    <source>
        <dbReference type="SAM" id="MobiDB-lite"/>
    </source>
</evidence>
<gene>
    <name evidence="3" type="ORF">Vbra_18260</name>
</gene>
<proteinExistence type="predicted"/>
<keyword evidence="2" id="KW-0812">Transmembrane</keyword>
<evidence type="ECO:0000313" key="3">
    <source>
        <dbReference type="EMBL" id="CEM30996.1"/>
    </source>
</evidence>
<dbReference type="STRING" id="1169540.A0A0G4GLI3"/>
<dbReference type="PANTHER" id="PTHR20921">
    <property type="entry name" value="TRANSMEMBRANE PROTEIN 222"/>
    <property type="match status" value="1"/>
</dbReference>
<evidence type="ECO:0008006" key="5">
    <source>
        <dbReference type="Google" id="ProtNLM"/>
    </source>
</evidence>
<dbReference type="FunCoup" id="A0A0G4GLI3">
    <property type="interactions" value="258"/>
</dbReference>
<keyword evidence="4" id="KW-1185">Reference proteome</keyword>
<organism evidence="3 4">
    <name type="scientific">Vitrella brassicaformis (strain CCMP3155)</name>
    <dbReference type="NCBI Taxonomy" id="1169540"/>
    <lineage>
        <taxon>Eukaryota</taxon>
        <taxon>Sar</taxon>
        <taxon>Alveolata</taxon>
        <taxon>Colpodellida</taxon>
        <taxon>Vitrellaceae</taxon>
        <taxon>Vitrella</taxon>
    </lineage>
</organism>
<keyword evidence="2" id="KW-1133">Transmembrane helix</keyword>